<evidence type="ECO:0000256" key="3">
    <source>
        <dbReference type="ARBA" id="ARBA00023125"/>
    </source>
</evidence>
<evidence type="ECO:0000256" key="2">
    <source>
        <dbReference type="ARBA" id="ARBA00023015"/>
    </source>
</evidence>
<dbReference type="InterPro" id="IPR036576">
    <property type="entry name" value="WRKY_dom_sf"/>
</dbReference>
<protein>
    <recommendedName>
        <fullName evidence="7">WRKY domain-containing protein</fullName>
    </recommendedName>
</protein>
<keyword evidence="3" id="KW-0238">DNA-binding</keyword>
<organism evidence="8 9">
    <name type="scientific">Vanilla planifolia</name>
    <name type="common">Vanilla</name>
    <dbReference type="NCBI Taxonomy" id="51239"/>
    <lineage>
        <taxon>Eukaryota</taxon>
        <taxon>Viridiplantae</taxon>
        <taxon>Streptophyta</taxon>
        <taxon>Embryophyta</taxon>
        <taxon>Tracheophyta</taxon>
        <taxon>Spermatophyta</taxon>
        <taxon>Magnoliopsida</taxon>
        <taxon>Liliopsida</taxon>
        <taxon>Asparagales</taxon>
        <taxon>Orchidaceae</taxon>
        <taxon>Vanilloideae</taxon>
        <taxon>Vanilleae</taxon>
        <taxon>Vanilla</taxon>
    </lineage>
</organism>
<dbReference type="EMBL" id="JADCNM010000002">
    <property type="protein sequence ID" value="KAG0494111.1"/>
    <property type="molecule type" value="Genomic_DNA"/>
</dbReference>
<evidence type="ECO:0000256" key="5">
    <source>
        <dbReference type="ARBA" id="ARBA00023242"/>
    </source>
</evidence>
<keyword evidence="4" id="KW-0804">Transcription</keyword>
<proteinExistence type="predicted"/>
<dbReference type="GO" id="GO:0003700">
    <property type="term" value="F:DNA-binding transcription factor activity"/>
    <property type="evidence" value="ECO:0007669"/>
    <property type="project" value="InterPro"/>
</dbReference>
<keyword evidence="5" id="KW-0539">Nucleus</keyword>
<feature type="compositionally biased region" description="Polar residues" evidence="6">
    <location>
        <begin position="43"/>
        <end position="62"/>
    </location>
</feature>
<accession>A0A835VF26</accession>
<sequence length="158" mass="17755">MGQKRQREPRFAFLTKARWITSRTVSAGESMAKRLSRIAPFQERSSTDPSVVVTTYEGQHTHPSPVLPRSNNNYLSSTSLGPPPEFINLHRLRLPSSYLLPNSHFDLAPVSCGHPLPLPHTPSNSGSHKYCDEADEISIRNRGLLQDLLPLEMTKKEQ</sequence>
<dbReference type="PROSITE" id="PS50811">
    <property type="entry name" value="WRKY"/>
    <property type="match status" value="1"/>
</dbReference>
<comment type="subcellular location">
    <subcellularLocation>
        <location evidence="1">Nucleus</location>
    </subcellularLocation>
</comment>
<dbReference type="AlphaFoldDB" id="A0A835VF26"/>
<evidence type="ECO:0000256" key="4">
    <source>
        <dbReference type="ARBA" id="ARBA00023163"/>
    </source>
</evidence>
<comment type="caution">
    <text evidence="8">The sequence shown here is derived from an EMBL/GenBank/DDBJ whole genome shotgun (WGS) entry which is preliminary data.</text>
</comment>
<evidence type="ECO:0000313" key="9">
    <source>
        <dbReference type="Proteomes" id="UP000639772"/>
    </source>
</evidence>
<dbReference type="InterPro" id="IPR003657">
    <property type="entry name" value="WRKY_dom"/>
</dbReference>
<dbReference type="GO" id="GO:0005634">
    <property type="term" value="C:nucleus"/>
    <property type="evidence" value="ECO:0007669"/>
    <property type="project" value="UniProtKB-SubCell"/>
</dbReference>
<dbReference type="OrthoDB" id="1927637at2759"/>
<dbReference type="GO" id="GO:0043565">
    <property type="term" value="F:sequence-specific DNA binding"/>
    <property type="evidence" value="ECO:0007669"/>
    <property type="project" value="InterPro"/>
</dbReference>
<keyword evidence="2" id="KW-0805">Transcription regulation</keyword>
<evidence type="ECO:0000256" key="6">
    <source>
        <dbReference type="SAM" id="MobiDB-lite"/>
    </source>
</evidence>
<dbReference type="Proteomes" id="UP000639772">
    <property type="component" value="Unassembled WGS sequence"/>
</dbReference>
<evidence type="ECO:0000313" key="8">
    <source>
        <dbReference type="EMBL" id="KAG0494111.1"/>
    </source>
</evidence>
<dbReference type="Gene3D" id="2.20.25.80">
    <property type="entry name" value="WRKY domain"/>
    <property type="match status" value="1"/>
</dbReference>
<evidence type="ECO:0000259" key="7">
    <source>
        <dbReference type="PROSITE" id="PS50811"/>
    </source>
</evidence>
<reference evidence="8 9" key="1">
    <citation type="journal article" date="2020" name="Nat. Food">
        <title>A phased Vanilla planifolia genome enables genetic improvement of flavour and production.</title>
        <authorList>
            <person name="Hasing T."/>
            <person name="Tang H."/>
            <person name="Brym M."/>
            <person name="Khazi F."/>
            <person name="Huang T."/>
            <person name="Chambers A.H."/>
        </authorList>
    </citation>
    <scope>NUCLEOTIDE SEQUENCE [LARGE SCALE GENOMIC DNA]</scope>
    <source>
        <tissue evidence="8">Leaf</tissue>
    </source>
</reference>
<name>A0A835VF26_VANPL</name>
<feature type="region of interest" description="Disordered" evidence="6">
    <location>
        <begin position="39"/>
        <end position="77"/>
    </location>
</feature>
<gene>
    <name evidence="8" type="ORF">HPP92_005105</name>
</gene>
<evidence type="ECO:0000256" key="1">
    <source>
        <dbReference type="ARBA" id="ARBA00004123"/>
    </source>
</evidence>
<feature type="domain" description="WRKY" evidence="7">
    <location>
        <begin position="43"/>
        <end position="65"/>
    </location>
</feature>